<evidence type="ECO:0000313" key="2">
    <source>
        <dbReference type="Proteomes" id="UP000632498"/>
    </source>
</evidence>
<dbReference type="RefSeq" id="WP_188665672.1">
    <property type="nucleotide sequence ID" value="NZ_BMHV01000018.1"/>
</dbReference>
<keyword evidence="2" id="KW-1185">Reference proteome</keyword>
<sequence length="244" mass="27440">MVRFFLLTLMFLFSGVHAYANMDRELKLSALYQAVHAQGLLRSVDITLVGITSLFSHKETSAINDLIIHNSLNRHVERVPGLSALFTTDVNGNLKHDSFRYPTRALDLKDRAYINNALRLTSNELYIGEPIKNAIVAYDSLPLSRPIFNDQGYITGVGVAIMTPDHLLQRTKICKKCVVSIFKTNGTKIVSFPAAVQAQPDIQKFMADHPDNTIVDIPINKLPTLTVWTQIADYNLVLLYSYFK</sequence>
<dbReference type="CDD" id="cd12914">
    <property type="entry name" value="PDC1_DGC_like"/>
    <property type="match status" value="1"/>
</dbReference>
<dbReference type="Proteomes" id="UP000632498">
    <property type="component" value="Unassembled WGS sequence"/>
</dbReference>
<comment type="caution">
    <text evidence="1">The sequence shown here is derived from an EMBL/GenBank/DDBJ whole genome shotgun (WGS) entry which is preliminary data.</text>
</comment>
<evidence type="ECO:0000313" key="1">
    <source>
        <dbReference type="EMBL" id="GGF69692.1"/>
    </source>
</evidence>
<reference evidence="1" key="1">
    <citation type="journal article" date="2014" name="Int. J. Syst. Evol. Microbiol.">
        <title>Complete genome sequence of Corynebacterium casei LMG S-19264T (=DSM 44701T), isolated from a smear-ripened cheese.</title>
        <authorList>
            <consortium name="US DOE Joint Genome Institute (JGI-PGF)"/>
            <person name="Walter F."/>
            <person name="Albersmeier A."/>
            <person name="Kalinowski J."/>
            <person name="Ruckert C."/>
        </authorList>
    </citation>
    <scope>NUCLEOTIDE SEQUENCE</scope>
    <source>
        <strain evidence="1">CGMCC 1.15254</strain>
    </source>
</reference>
<dbReference type="AlphaFoldDB" id="A0A917C431"/>
<dbReference type="EMBL" id="BMHV01000018">
    <property type="protein sequence ID" value="GGF69692.1"/>
    <property type="molecule type" value="Genomic_DNA"/>
</dbReference>
<protein>
    <recommendedName>
        <fullName evidence="3">Cache domain-containing protein</fullName>
    </recommendedName>
</protein>
<proteinExistence type="predicted"/>
<dbReference type="Gene3D" id="3.30.450.20">
    <property type="entry name" value="PAS domain"/>
    <property type="match status" value="1"/>
</dbReference>
<evidence type="ECO:0008006" key="3">
    <source>
        <dbReference type="Google" id="ProtNLM"/>
    </source>
</evidence>
<reference evidence="1" key="2">
    <citation type="submission" date="2020-09" db="EMBL/GenBank/DDBJ databases">
        <authorList>
            <person name="Sun Q."/>
            <person name="Zhou Y."/>
        </authorList>
    </citation>
    <scope>NUCLEOTIDE SEQUENCE</scope>
    <source>
        <strain evidence="1">CGMCC 1.15254</strain>
    </source>
</reference>
<accession>A0A917C431</accession>
<gene>
    <name evidence="1" type="ORF">GCM10011332_24760</name>
</gene>
<name>A0A917C431_9PROT</name>
<organism evidence="1 2">
    <name type="scientific">Terasakiella brassicae</name>
    <dbReference type="NCBI Taxonomy" id="1634917"/>
    <lineage>
        <taxon>Bacteria</taxon>
        <taxon>Pseudomonadati</taxon>
        <taxon>Pseudomonadota</taxon>
        <taxon>Alphaproteobacteria</taxon>
        <taxon>Rhodospirillales</taxon>
        <taxon>Terasakiellaceae</taxon>
        <taxon>Terasakiella</taxon>
    </lineage>
</organism>